<evidence type="ECO:0000313" key="4">
    <source>
        <dbReference type="Proteomes" id="UP001500994"/>
    </source>
</evidence>
<organism evidence="3 4">
    <name type="scientific">Streptomyces lunalinharesii</name>
    <dbReference type="NCBI Taxonomy" id="333384"/>
    <lineage>
        <taxon>Bacteria</taxon>
        <taxon>Bacillati</taxon>
        <taxon>Actinomycetota</taxon>
        <taxon>Actinomycetes</taxon>
        <taxon>Kitasatosporales</taxon>
        <taxon>Streptomycetaceae</taxon>
        <taxon>Streptomyces</taxon>
    </lineage>
</organism>
<feature type="domain" description="DUF4232" evidence="2">
    <location>
        <begin position="1"/>
        <end position="95"/>
    </location>
</feature>
<protein>
    <recommendedName>
        <fullName evidence="2">DUF4232 domain-containing protein</fullName>
    </recommendedName>
</protein>
<keyword evidence="4" id="KW-1185">Reference proteome</keyword>
<sequence>MHGFPGVDLNFQGGGSDSAARSDTSPVSVTLSPGQSTTFQLMTPYNNSGGTGVDVTSLTVTPPNDTHQLTVRQPQINLAVTDGSNSSPKDIQVGPIGGNVD</sequence>
<feature type="region of interest" description="Disordered" evidence="1">
    <location>
        <begin position="79"/>
        <end position="101"/>
    </location>
</feature>
<proteinExistence type="predicted"/>
<dbReference type="Proteomes" id="UP001500994">
    <property type="component" value="Unassembled WGS sequence"/>
</dbReference>
<evidence type="ECO:0000313" key="3">
    <source>
        <dbReference type="EMBL" id="GAA2692293.1"/>
    </source>
</evidence>
<comment type="caution">
    <text evidence="3">The sequence shown here is derived from an EMBL/GenBank/DDBJ whole genome shotgun (WGS) entry which is preliminary data.</text>
</comment>
<reference evidence="4" key="1">
    <citation type="journal article" date="2019" name="Int. J. Syst. Evol. Microbiol.">
        <title>The Global Catalogue of Microorganisms (GCM) 10K type strain sequencing project: providing services to taxonomists for standard genome sequencing and annotation.</title>
        <authorList>
            <consortium name="The Broad Institute Genomics Platform"/>
            <consortium name="The Broad Institute Genome Sequencing Center for Infectious Disease"/>
            <person name="Wu L."/>
            <person name="Ma J."/>
        </authorList>
    </citation>
    <scope>NUCLEOTIDE SEQUENCE [LARGE SCALE GENOMIC DNA]</scope>
    <source>
        <strain evidence="4">JCM 16374</strain>
    </source>
</reference>
<dbReference type="InterPro" id="IPR025326">
    <property type="entry name" value="DUF4232"/>
</dbReference>
<dbReference type="EMBL" id="BAAARK010000061">
    <property type="protein sequence ID" value="GAA2692293.1"/>
    <property type="molecule type" value="Genomic_DNA"/>
</dbReference>
<name>A0ABP6FKB6_9ACTN</name>
<evidence type="ECO:0000259" key="2">
    <source>
        <dbReference type="Pfam" id="PF14016"/>
    </source>
</evidence>
<evidence type="ECO:0000256" key="1">
    <source>
        <dbReference type="SAM" id="MobiDB-lite"/>
    </source>
</evidence>
<gene>
    <name evidence="3" type="ORF">GCM10009864_78600</name>
</gene>
<feature type="compositionally biased region" description="Polar residues" evidence="1">
    <location>
        <begin position="79"/>
        <end position="89"/>
    </location>
</feature>
<accession>A0ABP6FKB6</accession>
<feature type="compositionally biased region" description="Polar residues" evidence="1">
    <location>
        <begin position="19"/>
        <end position="38"/>
    </location>
</feature>
<feature type="region of interest" description="Disordered" evidence="1">
    <location>
        <begin position="1"/>
        <end position="38"/>
    </location>
</feature>
<dbReference type="Pfam" id="PF14016">
    <property type="entry name" value="DUF4232"/>
    <property type="match status" value="1"/>
</dbReference>